<gene>
    <name evidence="1" type="ORF">MNBD_PLANCTO03-1373</name>
</gene>
<organism evidence="1">
    <name type="scientific">hydrothermal vent metagenome</name>
    <dbReference type="NCBI Taxonomy" id="652676"/>
    <lineage>
        <taxon>unclassified sequences</taxon>
        <taxon>metagenomes</taxon>
        <taxon>ecological metagenomes</taxon>
    </lineage>
</organism>
<sequence length="545" mass="60439">MTYHHAAASRGMGSFVSCLARPLALAAVVLGSLVAPAHADEFIDRLNAGFADVRDSRRSDTVILAALVELMPPPAGVETPRSAALQPASGSAWAAAEAWATGPTQVAVLEALDRITQEDDIRRAMVFAQPYGLSELGSSSEQIAFLQAGLYTDLGDPPLLSAARHLYLDRFEQASCLVHVEATRRLASGDPVGALDVLADWVYFGRQIANRKFHAEKAWAFETMILAVERLRDVVYVDFQAGHSLTGEELIRVIERLADKRGPMSIDRIKMPEGDFLGAEQLIAGVMVPRGNVRPELFAPTMARLASTRRPLRLFGEAARWKQIANTHADWFVTNKTLISLRDDYAFRWTRSRFDRLLAQPFVVERFVGNEMVRDAVAVVTRSVPDMRDLFTLRLLLRVELIGTRDALGLVGFYVENNAYPLDLSAIRPRFVPELEIDPFNPSVTDERKPPLEFFVPIRDTKDRFSARGTVPPHEISVIVPDAPNVVIRLRDDQFVLFSTGADGAADWADEVQNTPDAPSGRDYLLWPPVLSIVRETLTQAGRFD</sequence>
<dbReference type="EMBL" id="UOGK01000187">
    <property type="protein sequence ID" value="VAX39029.1"/>
    <property type="molecule type" value="Genomic_DNA"/>
</dbReference>
<reference evidence="1" key="1">
    <citation type="submission" date="2018-06" db="EMBL/GenBank/DDBJ databases">
        <authorList>
            <person name="Zhirakovskaya E."/>
        </authorList>
    </citation>
    <scope>NUCLEOTIDE SEQUENCE</scope>
</reference>
<evidence type="ECO:0000313" key="1">
    <source>
        <dbReference type="EMBL" id="VAX39029.1"/>
    </source>
</evidence>
<dbReference type="AlphaFoldDB" id="A0A3B1D9T4"/>
<accession>A0A3B1D9T4</accession>
<protein>
    <submittedName>
        <fullName evidence="1">Uncharacterized protein</fullName>
    </submittedName>
</protein>
<name>A0A3B1D9T4_9ZZZZ</name>
<proteinExistence type="predicted"/>